<protein>
    <submittedName>
        <fullName evidence="2">Uncharacterized protein</fullName>
    </submittedName>
</protein>
<dbReference type="Proteomes" id="UP001497516">
    <property type="component" value="Chromosome 6"/>
</dbReference>
<keyword evidence="3" id="KW-1185">Reference proteome</keyword>
<gene>
    <name evidence="2" type="ORF">LTRI10_LOCUS36270</name>
</gene>
<evidence type="ECO:0000313" key="2">
    <source>
        <dbReference type="EMBL" id="CAL1395870.1"/>
    </source>
</evidence>
<evidence type="ECO:0000313" key="3">
    <source>
        <dbReference type="Proteomes" id="UP001497516"/>
    </source>
</evidence>
<sequence length="118" mass="12728">MQIISVQPTGASLYGKLSDATPSTASRTKKGKNSKLRGWKGSFAKLNPTRTLQIWSPLKERKSKNKASLATLTLQDINGWTDAQGRSPSGTIDQAATEYLGQRPQAGLLEGEMLTSAH</sequence>
<proteinExistence type="predicted"/>
<reference evidence="2 3" key="1">
    <citation type="submission" date="2024-04" db="EMBL/GenBank/DDBJ databases">
        <authorList>
            <person name="Fracassetti M."/>
        </authorList>
    </citation>
    <scope>NUCLEOTIDE SEQUENCE [LARGE SCALE GENOMIC DNA]</scope>
</reference>
<evidence type="ECO:0000256" key="1">
    <source>
        <dbReference type="SAM" id="MobiDB-lite"/>
    </source>
</evidence>
<accession>A0AAV2FEH3</accession>
<dbReference type="EMBL" id="OZ034819">
    <property type="protein sequence ID" value="CAL1395870.1"/>
    <property type="molecule type" value="Genomic_DNA"/>
</dbReference>
<feature type="region of interest" description="Disordered" evidence="1">
    <location>
        <begin position="15"/>
        <end position="42"/>
    </location>
</feature>
<feature type="compositionally biased region" description="Basic residues" evidence="1">
    <location>
        <begin position="27"/>
        <end position="38"/>
    </location>
</feature>
<name>A0AAV2FEH3_9ROSI</name>
<dbReference type="AlphaFoldDB" id="A0AAV2FEH3"/>
<organism evidence="2 3">
    <name type="scientific">Linum trigynum</name>
    <dbReference type="NCBI Taxonomy" id="586398"/>
    <lineage>
        <taxon>Eukaryota</taxon>
        <taxon>Viridiplantae</taxon>
        <taxon>Streptophyta</taxon>
        <taxon>Embryophyta</taxon>
        <taxon>Tracheophyta</taxon>
        <taxon>Spermatophyta</taxon>
        <taxon>Magnoliopsida</taxon>
        <taxon>eudicotyledons</taxon>
        <taxon>Gunneridae</taxon>
        <taxon>Pentapetalae</taxon>
        <taxon>rosids</taxon>
        <taxon>fabids</taxon>
        <taxon>Malpighiales</taxon>
        <taxon>Linaceae</taxon>
        <taxon>Linum</taxon>
    </lineage>
</organism>